<dbReference type="GO" id="GO:0016079">
    <property type="term" value="P:synaptic vesicle exocytosis"/>
    <property type="evidence" value="ECO:0007669"/>
    <property type="project" value="InterPro"/>
</dbReference>
<proteinExistence type="predicted"/>
<keyword evidence="9" id="KW-1185">Reference proteome</keyword>
<protein>
    <recommendedName>
        <fullName evidence="7">MHD1 domain-containing protein</fullName>
    </recommendedName>
</protein>
<dbReference type="GO" id="GO:0098793">
    <property type="term" value="C:presynapse"/>
    <property type="evidence" value="ECO:0007669"/>
    <property type="project" value="GOC"/>
</dbReference>
<organism evidence="8 9">
    <name type="scientific">Muraenolepis orangiensis</name>
    <name type="common">Patagonian moray cod</name>
    <dbReference type="NCBI Taxonomy" id="630683"/>
    <lineage>
        <taxon>Eukaryota</taxon>
        <taxon>Metazoa</taxon>
        <taxon>Chordata</taxon>
        <taxon>Craniata</taxon>
        <taxon>Vertebrata</taxon>
        <taxon>Euteleostomi</taxon>
        <taxon>Actinopterygii</taxon>
        <taxon>Neopterygii</taxon>
        <taxon>Teleostei</taxon>
        <taxon>Neoteleostei</taxon>
        <taxon>Acanthomorphata</taxon>
        <taxon>Zeiogadaria</taxon>
        <taxon>Gadariae</taxon>
        <taxon>Gadiformes</taxon>
        <taxon>Muraenolepidoidei</taxon>
        <taxon>Muraenolepididae</taxon>
        <taxon>Muraenolepis</taxon>
    </lineage>
</organism>
<dbReference type="OrthoDB" id="10063282at2759"/>
<comment type="subcellular location">
    <subcellularLocation>
        <location evidence="1">Endomembrane system</location>
    </subcellularLocation>
    <subcellularLocation>
        <location evidence="6">Synapse</location>
    </subcellularLocation>
</comment>
<sequence length="92" mass="10747">MTEHAESFLSLYRSDMDTVLQQQPVDCWDSFPLFQLLNNYLSSDPHLSGGPFHLHLQQLFVPLVVRYVDLMESSIAQSVHRGFQHETWQSIR</sequence>
<keyword evidence="3" id="KW-0770">Synapse</keyword>
<dbReference type="InterPro" id="IPR010439">
    <property type="entry name" value="MUN_dom"/>
</dbReference>
<evidence type="ECO:0000313" key="9">
    <source>
        <dbReference type="Proteomes" id="UP001148018"/>
    </source>
</evidence>
<evidence type="ECO:0000259" key="7">
    <source>
        <dbReference type="PROSITE" id="PS51258"/>
    </source>
</evidence>
<keyword evidence="5" id="KW-0472">Membrane</keyword>
<accession>A0A9Q0DYU8</accession>
<evidence type="ECO:0000256" key="6">
    <source>
        <dbReference type="ARBA" id="ARBA00034103"/>
    </source>
</evidence>
<dbReference type="GO" id="GO:1990504">
    <property type="term" value="P:dense core granule exocytosis"/>
    <property type="evidence" value="ECO:0007669"/>
    <property type="project" value="InterPro"/>
</dbReference>
<dbReference type="PANTHER" id="PTHR12166:SF7">
    <property type="entry name" value="CALCIUM-DEPENDENT SECRETION ACTIVATOR 2"/>
    <property type="match status" value="1"/>
</dbReference>
<dbReference type="EMBL" id="JANIIK010000110">
    <property type="protein sequence ID" value="KAJ3596236.1"/>
    <property type="molecule type" value="Genomic_DNA"/>
</dbReference>
<evidence type="ECO:0000256" key="4">
    <source>
        <dbReference type="ARBA" id="ARBA00023121"/>
    </source>
</evidence>
<name>A0A9Q0DYU8_9TELE</name>
<dbReference type="PANTHER" id="PTHR12166">
    <property type="entry name" value="CALCIUM-DEPENDENT SECRETION ACTIVATOR"/>
    <property type="match status" value="1"/>
</dbReference>
<keyword evidence="4" id="KW-0446">Lipid-binding</keyword>
<dbReference type="GO" id="GO:0008289">
    <property type="term" value="F:lipid binding"/>
    <property type="evidence" value="ECO:0007669"/>
    <property type="project" value="UniProtKB-KW"/>
</dbReference>
<evidence type="ECO:0000256" key="2">
    <source>
        <dbReference type="ARBA" id="ARBA00022448"/>
    </source>
</evidence>
<dbReference type="AlphaFoldDB" id="A0A9Q0DYU8"/>
<feature type="domain" description="MHD1" evidence="7">
    <location>
        <begin position="14"/>
        <end position="92"/>
    </location>
</feature>
<gene>
    <name evidence="8" type="ORF">NHX12_002645</name>
</gene>
<dbReference type="GO" id="GO:0012505">
    <property type="term" value="C:endomembrane system"/>
    <property type="evidence" value="ECO:0007669"/>
    <property type="project" value="UniProtKB-SubCell"/>
</dbReference>
<dbReference type="GO" id="GO:0045921">
    <property type="term" value="P:positive regulation of exocytosis"/>
    <property type="evidence" value="ECO:0007669"/>
    <property type="project" value="TreeGrafter"/>
</dbReference>
<comment type="caution">
    <text evidence="8">The sequence shown here is derived from an EMBL/GenBank/DDBJ whole genome shotgun (WGS) entry which is preliminary data.</text>
</comment>
<dbReference type="InterPro" id="IPR014770">
    <property type="entry name" value="Munc13_1"/>
</dbReference>
<dbReference type="Proteomes" id="UP001148018">
    <property type="component" value="Unassembled WGS sequence"/>
</dbReference>
<evidence type="ECO:0000256" key="5">
    <source>
        <dbReference type="ARBA" id="ARBA00023136"/>
    </source>
</evidence>
<dbReference type="PROSITE" id="PS51258">
    <property type="entry name" value="MHD1"/>
    <property type="match status" value="1"/>
</dbReference>
<evidence type="ECO:0000313" key="8">
    <source>
        <dbReference type="EMBL" id="KAJ3596236.1"/>
    </source>
</evidence>
<evidence type="ECO:0000256" key="1">
    <source>
        <dbReference type="ARBA" id="ARBA00004308"/>
    </source>
</evidence>
<keyword evidence="2" id="KW-0813">Transport</keyword>
<dbReference type="Pfam" id="PF06292">
    <property type="entry name" value="MUN"/>
    <property type="match status" value="1"/>
</dbReference>
<reference evidence="8" key="1">
    <citation type="submission" date="2022-07" db="EMBL/GenBank/DDBJ databases">
        <title>Chromosome-level genome of Muraenolepis orangiensis.</title>
        <authorList>
            <person name="Kim J."/>
        </authorList>
    </citation>
    <scope>NUCLEOTIDE SEQUENCE</scope>
    <source>
        <strain evidence="8">KU_S4_2022</strain>
        <tissue evidence="8">Muscle</tissue>
    </source>
</reference>
<evidence type="ECO:0000256" key="3">
    <source>
        <dbReference type="ARBA" id="ARBA00023018"/>
    </source>
</evidence>
<dbReference type="InterPro" id="IPR033227">
    <property type="entry name" value="CAPS"/>
</dbReference>
<dbReference type="GO" id="GO:0098978">
    <property type="term" value="C:glutamatergic synapse"/>
    <property type="evidence" value="ECO:0007669"/>
    <property type="project" value="TreeGrafter"/>
</dbReference>